<gene>
    <name evidence="8" type="ORF">PIB30_058580</name>
</gene>
<accession>A0ABU6SKF0</accession>
<feature type="region of interest" description="Disordered" evidence="6">
    <location>
        <begin position="1"/>
        <end position="22"/>
    </location>
</feature>
<dbReference type="Gene3D" id="2.60.120.330">
    <property type="entry name" value="B-lactam Antibiotic, Isopenicillin N Synthase, Chain"/>
    <property type="match status" value="1"/>
</dbReference>
<keyword evidence="2 5" id="KW-0479">Metal-binding</keyword>
<dbReference type="Pfam" id="PF03171">
    <property type="entry name" value="2OG-FeII_Oxy"/>
    <property type="match status" value="1"/>
</dbReference>
<organism evidence="8 9">
    <name type="scientific">Stylosanthes scabra</name>
    <dbReference type="NCBI Taxonomy" id="79078"/>
    <lineage>
        <taxon>Eukaryota</taxon>
        <taxon>Viridiplantae</taxon>
        <taxon>Streptophyta</taxon>
        <taxon>Embryophyta</taxon>
        <taxon>Tracheophyta</taxon>
        <taxon>Spermatophyta</taxon>
        <taxon>Magnoliopsida</taxon>
        <taxon>eudicotyledons</taxon>
        <taxon>Gunneridae</taxon>
        <taxon>Pentapetalae</taxon>
        <taxon>rosids</taxon>
        <taxon>fabids</taxon>
        <taxon>Fabales</taxon>
        <taxon>Fabaceae</taxon>
        <taxon>Papilionoideae</taxon>
        <taxon>50 kb inversion clade</taxon>
        <taxon>dalbergioids sensu lato</taxon>
        <taxon>Dalbergieae</taxon>
        <taxon>Pterocarpus clade</taxon>
        <taxon>Stylosanthes</taxon>
    </lineage>
</organism>
<evidence type="ECO:0000313" key="9">
    <source>
        <dbReference type="Proteomes" id="UP001341840"/>
    </source>
</evidence>
<dbReference type="InterPro" id="IPR027443">
    <property type="entry name" value="IPNS-like_sf"/>
</dbReference>
<name>A0ABU6SKF0_9FABA</name>
<comment type="similarity">
    <text evidence="1 5">Belongs to the iron/ascorbate-dependent oxidoreductase family.</text>
</comment>
<dbReference type="SUPFAM" id="SSF51197">
    <property type="entry name" value="Clavaminate synthase-like"/>
    <property type="match status" value="1"/>
</dbReference>
<protein>
    <recommendedName>
        <fullName evidence="7">Fe2OG dioxygenase domain-containing protein</fullName>
    </recommendedName>
</protein>
<keyword evidence="9" id="KW-1185">Reference proteome</keyword>
<keyword evidence="4 5" id="KW-0408">Iron</keyword>
<dbReference type="InterPro" id="IPR044861">
    <property type="entry name" value="IPNS-like_FE2OG_OXY"/>
</dbReference>
<dbReference type="Proteomes" id="UP001341840">
    <property type="component" value="Unassembled WGS sequence"/>
</dbReference>
<evidence type="ECO:0000256" key="2">
    <source>
        <dbReference type="ARBA" id="ARBA00022723"/>
    </source>
</evidence>
<reference evidence="8 9" key="1">
    <citation type="journal article" date="2023" name="Plants (Basel)">
        <title>Bridging the Gap: Combining Genomics and Transcriptomics Approaches to Understand Stylosanthes scabra, an Orphan Legume from the Brazilian Caatinga.</title>
        <authorList>
            <person name="Ferreira-Neto J.R.C."/>
            <person name="da Silva M.D."/>
            <person name="Binneck E."/>
            <person name="de Melo N.F."/>
            <person name="da Silva R.H."/>
            <person name="de Melo A.L.T.M."/>
            <person name="Pandolfi V."/>
            <person name="Bustamante F.O."/>
            <person name="Brasileiro-Vidal A.C."/>
            <person name="Benko-Iseppon A.M."/>
        </authorList>
    </citation>
    <scope>NUCLEOTIDE SEQUENCE [LARGE SCALE GENOMIC DNA]</scope>
    <source>
        <tissue evidence="8">Leaves</tissue>
    </source>
</reference>
<evidence type="ECO:0000256" key="4">
    <source>
        <dbReference type="ARBA" id="ARBA00023004"/>
    </source>
</evidence>
<dbReference type="InterPro" id="IPR005123">
    <property type="entry name" value="Oxoglu/Fe-dep_dioxygenase_dom"/>
</dbReference>
<feature type="compositionally biased region" description="Basic and acidic residues" evidence="6">
    <location>
        <begin position="1"/>
        <end position="12"/>
    </location>
</feature>
<dbReference type="PROSITE" id="PS51471">
    <property type="entry name" value="FE2OG_OXY"/>
    <property type="match status" value="1"/>
</dbReference>
<evidence type="ECO:0000313" key="8">
    <source>
        <dbReference type="EMBL" id="MED6136737.1"/>
    </source>
</evidence>
<dbReference type="PANTHER" id="PTHR47991">
    <property type="entry name" value="OXOGLUTARATE/IRON-DEPENDENT DIOXYGENASE"/>
    <property type="match status" value="1"/>
</dbReference>
<keyword evidence="3" id="KW-0847">Vitamin C</keyword>
<dbReference type="InterPro" id="IPR050295">
    <property type="entry name" value="Plant_2OG-oxidoreductases"/>
</dbReference>
<evidence type="ECO:0000256" key="5">
    <source>
        <dbReference type="RuleBase" id="RU003682"/>
    </source>
</evidence>
<proteinExistence type="inferred from homology"/>
<comment type="caution">
    <text evidence="8">The sequence shown here is derived from an EMBL/GenBank/DDBJ whole genome shotgun (WGS) entry which is preliminary data.</text>
</comment>
<dbReference type="InterPro" id="IPR026992">
    <property type="entry name" value="DIOX_N"/>
</dbReference>
<keyword evidence="5" id="KW-0560">Oxidoreductase</keyword>
<evidence type="ECO:0000256" key="6">
    <source>
        <dbReference type="SAM" id="MobiDB-lite"/>
    </source>
</evidence>
<evidence type="ECO:0000259" key="7">
    <source>
        <dbReference type="PROSITE" id="PS51471"/>
    </source>
</evidence>
<feature type="compositionally biased region" description="Polar residues" evidence="6">
    <location>
        <begin position="13"/>
        <end position="22"/>
    </location>
</feature>
<evidence type="ECO:0000256" key="3">
    <source>
        <dbReference type="ARBA" id="ARBA00022896"/>
    </source>
</evidence>
<evidence type="ECO:0000256" key="1">
    <source>
        <dbReference type="ARBA" id="ARBA00008056"/>
    </source>
</evidence>
<dbReference type="EMBL" id="JASCZI010060909">
    <property type="protein sequence ID" value="MED6136737.1"/>
    <property type="molecule type" value="Genomic_DNA"/>
</dbReference>
<feature type="domain" description="Fe2OG dioxygenase" evidence="7">
    <location>
        <begin position="217"/>
        <end position="318"/>
    </location>
</feature>
<dbReference type="Pfam" id="PF14226">
    <property type="entry name" value="DIOX_N"/>
    <property type="match status" value="1"/>
</dbReference>
<sequence length="374" mass="42450">MDDHHHHEENSNKSRSLFSTGNSAQEKGFSYVPERYMVPTLQRPNLAPQYANNVAVIDIAALMNDNGSSSPQNRFRVIQEISDACRSLGFFQIVNHGISESVMEGAMSVASKFFELPAKEKLKLCSSDVRKPVRYATSLKDGVDKIQFWRIFLKHYSHPLQHWIHMWPNNPPDYREKMGRYCEEVKKVSIELMKALLESLNLNPKTTIIPVTKKLEDGMQVMAVNCYPPCPEPEVALGLPPHSDYTCLTIVYQNCQGLEIMDSTTSSWKLVPHVPHALQVHIGDHFEVLSNGLLKSVVHRATLHRDRTRLSIASLFSLGMDDKMGVASELVDDDDDKKKYRESSFKDFLDFLASNDIAQGKNFIDTLKIQDNNN</sequence>